<dbReference type="InterPro" id="IPR000014">
    <property type="entry name" value="PAS"/>
</dbReference>
<dbReference type="SUPFAM" id="SSF158472">
    <property type="entry name" value="HAMP domain-like"/>
    <property type="match status" value="1"/>
</dbReference>
<dbReference type="PANTHER" id="PTHR43531:SF11">
    <property type="entry name" value="METHYL-ACCEPTING CHEMOTAXIS PROTEIN 3"/>
    <property type="match status" value="1"/>
</dbReference>
<keyword evidence="2" id="KW-0145">Chemotaxis</keyword>
<dbReference type="CDD" id="cd11386">
    <property type="entry name" value="MCP_signal"/>
    <property type="match status" value="1"/>
</dbReference>
<keyword evidence="7" id="KW-1133">Transmembrane helix</keyword>
<evidence type="ECO:0000256" key="6">
    <source>
        <dbReference type="SAM" id="MobiDB-lite"/>
    </source>
</evidence>
<feature type="coiled-coil region" evidence="5">
    <location>
        <begin position="391"/>
        <end position="423"/>
    </location>
</feature>
<dbReference type="SUPFAM" id="SSF58104">
    <property type="entry name" value="Methyl-accepting chemotaxis protein (MCP) signaling domain"/>
    <property type="match status" value="1"/>
</dbReference>
<dbReference type="PROSITE" id="PS50885">
    <property type="entry name" value="HAMP"/>
    <property type="match status" value="2"/>
</dbReference>
<evidence type="ECO:0000313" key="10">
    <source>
        <dbReference type="EMBL" id="ABG33061.1"/>
    </source>
</evidence>
<dbReference type="HOGENOM" id="CLU_000445_107_21_5"/>
<feature type="domain" description="HAMP" evidence="9">
    <location>
        <begin position="421"/>
        <end position="467"/>
    </location>
</feature>
<evidence type="ECO:0000256" key="4">
    <source>
        <dbReference type="PROSITE-ProRule" id="PRU00284"/>
    </source>
</evidence>
<dbReference type="InterPro" id="IPR004089">
    <property type="entry name" value="MCPsignal_dom"/>
</dbReference>
<evidence type="ECO:0000256" key="3">
    <source>
        <dbReference type="ARBA" id="ARBA00029447"/>
    </source>
</evidence>
<dbReference type="PANTHER" id="PTHR43531">
    <property type="entry name" value="PROTEIN ICFG"/>
    <property type="match status" value="1"/>
</dbReference>
<dbReference type="PROSITE" id="PS50111">
    <property type="entry name" value="CHEMOTAXIS_TRANSDUC_2"/>
    <property type="match status" value="1"/>
</dbReference>
<dbReference type="KEGG" id="rde:RD1_3582"/>
<dbReference type="STRING" id="375451.RD1_3582"/>
<evidence type="ECO:0000313" key="11">
    <source>
        <dbReference type="Proteomes" id="UP000007029"/>
    </source>
</evidence>
<evidence type="ECO:0000259" key="8">
    <source>
        <dbReference type="PROSITE" id="PS50111"/>
    </source>
</evidence>
<dbReference type="Gene3D" id="1.10.287.950">
    <property type="entry name" value="Methyl-accepting chemotaxis protein"/>
    <property type="match status" value="1"/>
</dbReference>
<comment type="subcellular location">
    <subcellularLocation>
        <location evidence="1">Membrane</location>
    </subcellularLocation>
</comment>
<organism evidence="10 11">
    <name type="scientific">Roseobacter denitrificans (strain ATCC 33942 / OCh 114)</name>
    <name type="common">Erythrobacter sp. (strain OCh 114)</name>
    <name type="synonym">Roseobacter denitrificans</name>
    <dbReference type="NCBI Taxonomy" id="375451"/>
    <lineage>
        <taxon>Bacteria</taxon>
        <taxon>Pseudomonadati</taxon>
        <taxon>Pseudomonadota</taxon>
        <taxon>Alphaproteobacteria</taxon>
        <taxon>Rhodobacterales</taxon>
        <taxon>Roseobacteraceae</taxon>
        <taxon>Roseobacter</taxon>
    </lineage>
</organism>
<dbReference type="InterPro" id="IPR003660">
    <property type="entry name" value="HAMP_dom"/>
</dbReference>
<dbReference type="Gene3D" id="3.30.450.20">
    <property type="entry name" value="PAS domain"/>
    <property type="match status" value="1"/>
</dbReference>
<evidence type="ECO:0000256" key="2">
    <source>
        <dbReference type="ARBA" id="ARBA00022500"/>
    </source>
</evidence>
<dbReference type="Pfam" id="PF00672">
    <property type="entry name" value="HAMP"/>
    <property type="match status" value="1"/>
</dbReference>
<feature type="domain" description="Methyl-accepting transducer" evidence="8">
    <location>
        <begin position="472"/>
        <end position="701"/>
    </location>
</feature>
<dbReference type="CDD" id="cd00130">
    <property type="entry name" value="PAS"/>
    <property type="match status" value="1"/>
</dbReference>
<keyword evidence="7" id="KW-0812">Transmembrane</keyword>
<gene>
    <name evidence="10" type="primary">mcpA</name>
    <name evidence="10" type="ordered locus">RD1_3582</name>
</gene>
<dbReference type="eggNOG" id="COG0840">
    <property type="taxonomic scope" value="Bacteria"/>
</dbReference>
<feature type="transmembrane region" description="Helical" evidence="7">
    <location>
        <begin position="95"/>
        <end position="115"/>
    </location>
</feature>
<dbReference type="EMBL" id="CP000362">
    <property type="protein sequence ID" value="ABG33061.1"/>
    <property type="molecule type" value="Genomic_DNA"/>
</dbReference>
<comment type="similarity">
    <text evidence="3">Belongs to the methyl-accepting chemotaxis (MCP) protein family.</text>
</comment>
<dbReference type="FunFam" id="1.10.287.950:FF:000001">
    <property type="entry name" value="Methyl-accepting chemotaxis sensory transducer"/>
    <property type="match status" value="1"/>
</dbReference>
<keyword evidence="5" id="KW-0175">Coiled coil</keyword>
<proteinExistence type="inferred from homology"/>
<keyword evidence="7" id="KW-0472">Membrane</keyword>
<evidence type="ECO:0000259" key="9">
    <source>
        <dbReference type="PROSITE" id="PS50885"/>
    </source>
</evidence>
<feature type="domain" description="HAMP" evidence="9">
    <location>
        <begin position="117"/>
        <end position="170"/>
    </location>
</feature>
<feature type="region of interest" description="Disordered" evidence="6">
    <location>
        <begin position="713"/>
        <end position="764"/>
    </location>
</feature>
<evidence type="ECO:0000256" key="1">
    <source>
        <dbReference type="ARBA" id="ARBA00004370"/>
    </source>
</evidence>
<dbReference type="Pfam" id="PF13426">
    <property type="entry name" value="PAS_9"/>
    <property type="match status" value="1"/>
</dbReference>
<dbReference type="PRINTS" id="PR00260">
    <property type="entry name" value="CHEMTRNSDUCR"/>
</dbReference>
<feature type="compositionally biased region" description="Low complexity" evidence="6">
    <location>
        <begin position="733"/>
        <end position="749"/>
    </location>
</feature>
<protein>
    <submittedName>
        <fullName evidence="10">Methyl-accepting chemotaxis protein McpA</fullName>
    </submittedName>
</protein>
<dbReference type="Proteomes" id="UP000007029">
    <property type="component" value="Chromosome"/>
</dbReference>
<evidence type="ECO:0000256" key="7">
    <source>
        <dbReference type="SAM" id="Phobius"/>
    </source>
</evidence>
<dbReference type="Pfam" id="PF00015">
    <property type="entry name" value="MCPsignal"/>
    <property type="match status" value="1"/>
</dbReference>
<accession>Q162N2</accession>
<dbReference type="Gene3D" id="6.10.340.10">
    <property type="match status" value="1"/>
</dbReference>
<dbReference type="GO" id="GO:0007165">
    <property type="term" value="P:signal transduction"/>
    <property type="evidence" value="ECO:0007669"/>
    <property type="project" value="UniProtKB-KW"/>
</dbReference>
<dbReference type="SMART" id="SM00283">
    <property type="entry name" value="MA"/>
    <property type="match status" value="1"/>
</dbReference>
<dbReference type="SUPFAM" id="SSF55785">
    <property type="entry name" value="PYP-like sensor domain (PAS domain)"/>
    <property type="match status" value="1"/>
</dbReference>
<dbReference type="InterPro" id="IPR051310">
    <property type="entry name" value="MCP_chemotaxis"/>
</dbReference>
<name>Q162N2_ROSDO</name>
<dbReference type="GO" id="GO:0006935">
    <property type="term" value="P:chemotaxis"/>
    <property type="evidence" value="ECO:0007669"/>
    <property type="project" value="UniProtKB-KW"/>
</dbReference>
<sequence>MSETIAGMGESVAGGIVLGADGTVLIEEMRDGNSSAALLEAARQALAAGEVTTNLERLVVARPIFMGEDQQLKGVVALDWQSEILYAVVEEKNRLALMIAFSLTIAMLVVSAFVMRRVVAQPMKDIASSTQKIADGDYESDVTQFKAGNEIQPVSAALSEFRNTLQASENNRKDAAMKSTALDAGSAAIMIADADFKVVYASRAVLELLKLHRGVIESRISGFDPDNIVGQSIDIFHKKPDMQRNMLGALGPNGHEANLEMDDITLELKISRIDSEDGERIGYIVEWADVTQQHLNAAVLDSLNENQARAEFDKDGRLVDANEQFRDLLGAQSSALDCNFSQTVFVEENPADPSKAMFGEIRIEGHGKVSHLLGGLSPVTYTNGDLKRTVLIAADVTKEKSEKEAAEAERERLQRDQDAMIASLSDALSELANGDLTVRIKEAFAGSNDRIRQDFNTAIERLDEAIDSVVGGAIEINTEVASVASAATELSKRTESQAATLEETAAAISEINASVSSSAQNAKSANEVVGGAQSEAQASGKIVNEAVDAMGRIEKSSTEISSIVKVIDDIAFQTNLLALNAGVEAARAGDAGRGFAVVASEVRTLAQRSSEAASEIGALIATSTENVEVGVDLVGKTGNALEQIIASITHISEFVSQISAASQEQSSGIAEIDTAMSQLDKVTQENAAMFEETTAASQNLSRVATDLTGQVQRFSTQSQSGKQKENIAEFVPRETQTPPQPRTNKAVAAGSGGGAAPVTGWEEF</sequence>
<dbReference type="SMART" id="SM00304">
    <property type="entry name" value="HAMP"/>
    <property type="match status" value="2"/>
</dbReference>
<dbReference type="InterPro" id="IPR004090">
    <property type="entry name" value="Chemotax_Me-accpt_rcpt"/>
</dbReference>
<reference evidence="10 11" key="1">
    <citation type="journal article" date="2007" name="J. Bacteriol.">
        <title>The complete genome sequence of Roseobacter denitrificans reveals a mixotrophic rather than photosynthetic metabolism.</title>
        <authorList>
            <person name="Swingley W.D."/>
            <person name="Sadekar S."/>
            <person name="Mastrian S.D."/>
            <person name="Matthies H.J."/>
            <person name="Hao J."/>
            <person name="Ramos H."/>
            <person name="Acharya C.R."/>
            <person name="Conrad A.L."/>
            <person name="Taylor H.L."/>
            <person name="Dejesa L.C."/>
            <person name="Shah M.K."/>
            <person name="O'huallachain M.E."/>
            <person name="Lince M.T."/>
            <person name="Blankenship R.E."/>
            <person name="Beatty J.T."/>
            <person name="Touchman J.W."/>
        </authorList>
    </citation>
    <scope>NUCLEOTIDE SEQUENCE [LARGE SCALE GENOMIC DNA]</scope>
    <source>
        <strain evidence="11">ATCC 33942 / OCh 114</strain>
    </source>
</reference>
<keyword evidence="11" id="KW-1185">Reference proteome</keyword>
<dbReference type="InterPro" id="IPR035965">
    <property type="entry name" value="PAS-like_dom_sf"/>
</dbReference>
<evidence type="ECO:0000256" key="5">
    <source>
        <dbReference type="SAM" id="Coils"/>
    </source>
</evidence>
<keyword evidence="4" id="KW-0807">Transducer</keyword>
<dbReference type="AlphaFoldDB" id="Q162N2"/>
<dbReference type="GO" id="GO:0016020">
    <property type="term" value="C:membrane"/>
    <property type="evidence" value="ECO:0007669"/>
    <property type="project" value="UniProtKB-SubCell"/>
</dbReference>
<dbReference type="GO" id="GO:0004888">
    <property type="term" value="F:transmembrane signaling receptor activity"/>
    <property type="evidence" value="ECO:0007669"/>
    <property type="project" value="InterPro"/>
</dbReference>